<dbReference type="EMBL" id="LXEV01000023">
    <property type="protein sequence ID" value="OAT46613.1"/>
    <property type="molecule type" value="Genomic_DNA"/>
</dbReference>
<proteinExistence type="predicted"/>
<dbReference type="Proteomes" id="UP000078250">
    <property type="component" value="Unassembled WGS sequence"/>
</dbReference>
<accession>A0AAJ3HSV2</accession>
<reference evidence="2 3" key="1">
    <citation type="submission" date="2016-04" db="EMBL/GenBank/DDBJ databases">
        <title>ATOL: Assembling a taxonomically balanced genome-scale reconstruction of the evolutionary history of the Enterobacteriaceae.</title>
        <authorList>
            <person name="Plunkett G.III."/>
            <person name="Neeno-Eckwall E.C."/>
            <person name="Glasner J.D."/>
            <person name="Perna N.T."/>
        </authorList>
    </citation>
    <scope>NUCLEOTIDE SEQUENCE [LARGE SCALE GENOMIC DNA]</scope>
    <source>
        <strain evidence="2 3">ATCC 700826</strain>
    </source>
</reference>
<evidence type="ECO:0000256" key="1">
    <source>
        <dbReference type="SAM" id="Coils"/>
    </source>
</evidence>
<name>A0AAJ3HSV2_PROHU</name>
<sequence>MVLNKKERNDDYQTKISKDKENVINENPEIQQFLSDLKERKETLSSQTKSNMNEKFKPYVVSKYRLNEKSKGLYDDAKGKLNDLINEIKSNKEVKLDEIKEKLDQLYIECTQELKEVEYNLDSIDVMSISELADKEKSLPMVFVRLGSQKSIIHHQVKGEIKFQYDSSDNQLNKISTNYYF</sequence>
<evidence type="ECO:0000313" key="3">
    <source>
        <dbReference type="Proteomes" id="UP000078250"/>
    </source>
</evidence>
<keyword evidence="1" id="KW-0175">Coiled coil</keyword>
<comment type="caution">
    <text evidence="2">The sequence shown here is derived from an EMBL/GenBank/DDBJ whole genome shotgun (WGS) entry which is preliminary data.</text>
</comment>
<protein>
    <submittedName>
        <fullName evidence="2">Uncharacterized protein</fullName>
    </submittedName>
</protein>
<keyword evidence="3" id="KW-1185">Reference proteome</keyword>
<feature type="coiled-coil region" evidence="1">
    <location>
        <begin position="74"/>
        <end position="116"/>
    </location>
</feature>
<dbReference type="AlphaFoldDB" id="A0AAJ3HSV2"/>
<gene>
    <name evidence="2" type="ORF">M997_2094</name>
</gene>
<dbReference type="RefSeq" id="WP_109406090.1">
    <property type="nucleotide sequence ID" value="NZ_LXEV01000023.1"/>
</dbReference>
<evidence type="ECO:0000313" key="2">
    <source>
        <dbReference type="EMBL" id="OAT46613.1"/>
    </source>
</evidence>
<organism evidence="2 3">
    <name type="scientific">Proteus hauseri ATCC 700826</name>
    <dbReference type="NCBI Taxonomy" id="1354271"/>
    <lineage>
        <taxon>Bacteria</taxon>
        <taxon>Pseudomonadati</taxon>
        <taxon>Pseudomonadota</taxon>
        <taxon>Gammaproteobacteria</taxon>
        <taxon>Enterobacterales</taxon>
        <taxon>Morganellaceae</taxon>
        <taxon>Proteus</taxon>
    </lineage>
</organism>